<gene>
    <name evidence="9" type="ORF">CWC19_04370</name>
    <name evidence="10" type="ORF">CWC20_07090</name>
</gene>
<dbReference type="InterPro" id="IPR007498">
    <property type="entry name" value="PqiA-like"/>
</dbReference>
<feature type="transmembrane region" description="Helical" evidence="8">
    <location>
        <begin position="370"/>
        <end position="389"/>
    </location>
</feature>
<dbReference type="Pfam" id="PF04403">
    <property type="entry name" value="PqiA"/>
    <property type="match status" value="2"/>
</dbReference>
<feature type="transmembrane region" description="Helical" evidence="8">
    <location>
        <begin position="339"/>
        <end position="358"/>
    </location>
</feature>
<name>A0A5S3VCI8_9GAMM</name>
<keyword evidence="6 8" id="KW-1133">Transmembrane helix</keyword>
<keyword evidence="4" id="KW-0997">Cell inner membrane</keyword>
<reference evidence="9" key="3">
    <citation type="submission" date="2019-09" db="EMBL/GenBank/DDBJ databases">
        <title>Co-occurence of chitin degradation, pigmentation and bioactivity in marine Pseudoalteromonas.</title>
        <authorList>
            <person name="Sonnenschein E.C."/>
            <person name="Bech P.K."/>
        </authorList>
    </citation>
    <scope>NUCLEOTIDE SEQUENCE</scope>
    <source>
        <strain evidence="9">S3790</strain>
    </source>
</reference>
<evidence type="ECO:0000256" key="1">
    <source>
        <dbReference type="ARBA" id="ARBA00004429"/>
    </source>
</evidence>
<dbReference type="GO" id="GO:0005886">
    <property type="term" value="C:plasma membrane"/>
    <property type="evidence" value="ECO:0007669"/>
    <property type="project" value="UniProtKB-SubCell"/>
</dbReference>
<proteinExistence type="inferred from homology"/>
<protein>
    <submittedName>
        <fullName evidence="9">Paraquat-inducible protein</fullName>
    </submittedName>
</protein>
<comment type="similarity">
    <text evidence="2">Belongs to the PqiA family.</text>
</comment>
<dbReference type="NCBIfam" id="TIGR00155">
    <property type="entry name" value="pqiA_fam"/>
    <property type="match status" value="1"/>
</dbReference>
<dbReference type="Proteomes" id="UP000307217">
    <property type="component" value="Unassembled WGS sequence"/>
</dbReference>
<dbReference type="AlphaFoldDB" id="A0A5S3VCI8"/>
<reference evidence="11 12" key="2">
    <citation type="submission" date="2019-06" db="EMBL/GenBank/DDBJ databases">
        <title>Co-occurence of chitin degradation, pigmentation and bioactivity in marine Pseudoalteromonas.</title>
        <authorList>
            <person name="Sonnenschein E.C."/>
            <person name="Bech P.K."/>
        </authorList>
    </citation>
    <scope>NUCLEOTIDE SEQUENCE [LARGE SCALE GENOMIC DNA]</scope>
    <source>
        <strain evidence="12">S3790</strain>
        <strain evidence="10 11">S3895</strain>
    </source>
</reference>
<evidence type="ECO:0000313" key="11">
    <source>
        <dbReference type="Proteomes" id="UP000307164"/>
    </source>
</evidence>
<comment type="caution">
    <text evidence="9">The sequence shown here is derived from an EMBL/GenBank/DDBJ whole genome shotgun (WGS) entry which is preliminary data.</text>
</comment>
<feature type="transmembrane region" description="Helical" evidence="8">
    <location>
        <begin position="133"/>
        <end position="154"/>
    </location>
</feature>
<feature type="transmembrane region" description="Helical" evidence="8">
    <location>
        <begin position="166"/>
        <end position="185"/>
    </location>
</feature>
<reference evidence="11 12" key="1">
    <citation type="submission" date="2018-01" db="EMBL/GenBank/DDBJ databases">
        <authorList>
            <person name="Paulsen S."/>
            <person name="Gram L.K."/>
        </authorList>
    </citation>
    <scope>NUCLEOTIDE SEQUENCE [LARGE SCALE GENOMIC DNA]</scope>
    <source>
        <strain evidence="9 12">S3790</strain>
        <strain evidence="10 11">S3895</strain>
    </source>
</reference>
<dbReference type="RefSeq" id="WP_138590373.1">
    <property type="nucleotide sequence ID" value="NZ_PNBX01000014.1"/>
</dbReference>
<evidence type="ECO:0000256" key="5">
    <source>
        <dbReference type="ARBA" id="ARBA00022692"/>
    </source>
</evidence>
<dbReference type="Proteomes" id="UP000307164">
    <property type="component" value="Unassembled WGS sequence"/>
</dbReference>
<feature type="transmembrane region" description="Helical" evidence="8">
    <location>
        <begin position="87"/>
        <end position="112"/>
    </location>
</feature>
<evidence type="ECO:0000313" key="12">
    <source>
        <dbReference type="Proteomes" id="UP000307217"/>
    </source>
</evidence>
<sequence length="402" mass="45668">MIIACKQCDRLVQVEQLSTQQKATCPNCGAHLITCRQNLSQWNMAFAITSLLFLFTSLYPSFISFSQHGLTQQISLWQACILLSEKYNAVLAGLFLFTILLMPVYVCLLTLISHSKLWPKLRLSIARKLTKSFSYITPLNLADIFLVAVLVSAFKLMSLADLTLGYGFWAYVLFVICFIELLTLVDESELWERQQCQFEPVEHLCGQSAMLNKLRRCHICNQLSHEDTCPRCEAKTYFRKPNSMERATIWMLTALILLIPANLLPIMDTINLGQHTPATIFSGIVIMWKSGSYPIASLIFLASICIPIVKAILLFYLIAQTSKCHSPKKASQLYRLLEIIGKWSMIDVFVVIVLVSLVQLGNVLTVEPMIGIVFFTTMVLCQMIAVHSFDPRILWDKYHAYE</sequence>
<dbReference type="EMBL" id="PNBW01000034">
    <property type="protein sequence ID" value="TMO75813.1"/>
    <property type="molecule type" value="Genomic_DNA"/>
</dbReference>
<feature type="transmembrane region" description="Helical" evidence="8">
    <location>
        <begin position="247"/>
        <end position="267"/>
    </location>
</feature>
<dbReference type="PANTHER" id="PTHR30462">
    <property type="entry name" value="INTERMEMBRANE TRANSPORT PROTEIN PQIB-RELATED"/>
    <property type="match status" value="1"/>
</dbReference>
<keyword evidence="7 8" id="KW-0472">Membrane</keyword>
<accession>A0A5S3VCI8</accession>
<evidence type="ECO:0000313" key="10">
    <source>
        <dbReference type="EMBL" id="TMO75813.1"/>
    </source>
</evidence>
<dbReference type="InterPro" id="IPR005219">
    <property type="entry name" value="PqiA-like_proteobact"/>
</dbReference>
<organism evidence="9 12">
    <name type="scientific">Pseudoalteromonas aurantia</name>
    <dbReference type="NCBI Taxonomy" id="43654"/>
    <lineage>
        <taxon>Bacteria</taxon>
        <taxon>Pseudomonadati</taxon>
        <taxon>Pseudomonadota</taxon>
        <taxon>Gammaproteobacteria</taxon>
        <taxon>Alteromonadales</taxon>
        <taxon>Pseudoalteromonadaceae</taxon>
        <taxon>Pseudoalteromonas</taxon>
    </lineage>
</organism>
<feature type="transmembrane region" description="Helical" evidence="8">
    <location>
        <begin position="46"/>
        <end position="67"/>
    </location>
</feature>
<evidence type="ECO:0000313" key="9">
    <source>
        <dbReference type="EMBL" id="TMO69713.1"/>
    </source>
</evidence>
<evidence type="ECO:0000256" key="4">
    <source>
        <dbReference type="ARBA" id="ARBA00022519"/>
    </source>
</evidence>
<keyword evidence="3" id="KW-1003">Cell membrane</keyword>
<evidence type="ECO:0000256" key="2">
    <source>
        <dbReference type="ARBA" id="ARBA00007555"/>
    </source>
</evidence>
<dbReference type="PANTHER" id="PTHR30462:SF3">
    <property type="entry name" value="INTERMEMBRANE TRANSPORT PROTEIN PQIA"/>
    <property type="match status" value="1"/>
</dbReference>
<keyword evidence="11" id="KW-1185">Reference proteome</keyword>
<dbReference type="OrthoDB" id="9800207at2"/>
<comment type="subcellular location">
    <subcellularLocation>
        <location evidence="1">Cell inner membrane</location>
        <topology evidence="1">Multi-pass membrane protein</topology>
    </subcellularLocation>
</comment>
<feature type="transmembrane region" description="Helical" evidence="8">
    <location>
        <begin position="295"/>
        <end position="318"/>
    </location>
</feature>
<evidence type="ECO:0000256" key="8">
    <source>
        <dbReference type="SAM" id="Phobius"/>
    </source>
</evidence>
<dbReference type="InterPro" id="IPR051800">
    <property type="entry name" value="PqiA-PqiB_transport"/>
</dbReference>
<evidence type="ECO:0000256" key="6">
    <source>
        <dbReference type="ARBA" id="ARBA00022989"/>
    </source>
</evidence>
<keyword evidence="5 8" id="KW-0812">Transmembrane</keyword>
<evidence type="ECO:0000256" key="7">
    <source>
        <dbReference type="ARBA" id="ARBA00023136"/>
    </source>
</evidence>
<evidence type="ECO:0000256" key="3">
    <source>
        <dbReference type="ARBA" id="ARBA00022475"/>
    </source>
</evidence>
<dbReference type="EMBL" id="PNBX01000014">
    <property type="protein sequence ID" value="TMO69713.1"/>
    <property type="molecule type" value="Genomic_DNA"/>
</dbReference>